<dbReference type="GO" id="GO:0006412">
    <property type="term" value="P:translation"/>
    <property type="evidence" value="ECO:0007669"/>
    <property type="project" value="UniProtKB-UniRule"/>
</dbReference>
<dbReference type="Proteomes" id="UP000176723">
    <property type="component" value="Unassembled WGS sequence"/>
</dbReference>
<evidence type="ECO:0000313" key="2">
    <source>
        <dbReference type="EMBL" id="OGY20890.1"/>
    </source>
</evidence>
<dbReference type="EMBL" id="MHCL01000020">
    <property type="protein sequence ID" value="OGY20890.1"/>
    <property type="molecule type" value="Genomic_DNA"/>
</dbReference>
<proteinExistence type="inferred from homology"/>
<dbReference type="Pfam" id="PF02686">
    <property type="entry name" value="GatC"/>
    <property type="match status" value="1"/>
</dbReference>
<keyword evidence="1" id="KW-0648">Protein biosynthesis</keyword>
<comment type="function">
    <text evidence="1">Allows the formation of correctly charged Asn-tRNA(Asn) or Gln-tRNA(Gln) through the transamidation of misacylated Asp-tRNA(Asn) or Glu-tRNA(Gln) in organisms which lack either or both of asparaginyl-tRNA or glutaminyl-tRNA synthetases. The reaction takes place in the presence of glutamine and ATP through an activated phospho-Asp-tRNA(Asn) or phospho-Glu-tRNA(Gln).</text>
</comment>
<dbReference type="Gene3D" id="1.10.20.60">
    <property type="entry name" value="Glu-tRNAGln amidotransferase C subunit, N-terminal domain"/>
    <property type="match status" value="1"/>
</dbReference>
<dbReference type="NCBIfam" id="TIGR00135">
    <property type="entry name" value="gatC"/>
    <property type="match status" value="1"/>
</dbReference>
<comment type="caution">
    <text evidence="2">The sequence shown here is derived from an EMBL/GenBank/DDBJ whole genome shotgun (WGS) entry which is preliminary data.</text>
</comment>
<name>A0A1G1VZX1_9BACT</name>
<gene>
    <name evidence="1" type="primary">gatC</name>
    <name evidence="2" type="ORF">A3A65_02690</name>
</gene>
<dbReference type="HAMAP" id="MF_00122">
    <property type="entry name" value="GatC"/>
    <property type="match status" value="1"/>
</dbReference>
<evidence type="ECO:0000313" key="3">
    <source>
        <dbReference type="Proteomes" id="UP000176723"/>
    </source>
</evidence>
<dbReference type="GO" id="GO:0050566">
    <property type="term" value="F:asparaginyl-tRNA synthase (glutamine-hydrolyzing) activity"/>
    <property type="evidence" value="ECO:0007669"/>
    <property type="project" value="RHEA"/>
</dbReference>
<keyword evidence="1" id="KW-0067">ATP-binding</keyword>
<dbReference type="GO" id="GO:0005524">
    <property type="term" value="F:ATP binding"/>
    <property type="evidence" value="ECO:0007669"/>
    <property type="project" value="UniProtKB-KW"/>
</dbReference>
<comment type="subunit">
    <text evidence="1">Heterotrimer of A, B and C subunits.</text>
</comment>
<accession>A0A1G1VZX1</accession>
<dbReference type="GO" id="GO:0070681">
    <property type="term" value="P:glutaminyl-tRNAGln biosynthesis via transamidation"/>
    <property type="evidence" value="ECO:0007669"/>
    <property type="project" value="TreeGrafter"/>
</dbReference>
<keyword evidence="1" id="KW-0547">Nucleotide-binding</keyword>
<dbReference type="AlphaFoldDB" id="A0A1G1VZX1"/>
<dbReference type="EC" id="6.3.5.-" evidence="1"/>
<sequence>MKKKKRSISPKDVRHVAKLALLKLKEGEVKKFSKQLSDVFEYVNQIGEIRTSNVPETTQVTNSTNRFREDKIDKGHMLLQEEALKESKQTYNGYFVVKAIFGEDDAAS</sequence>
<reference evidence="2 3" key="1">
    <citation type="journal article" date="2016" name="Nat. Commun.">
        <title>Thousands of microbial genomes shed light on interconnected biogeochemical processes in an aquifer system.</title>
        <authorList>
            <person name="Anantharaman K."/>
            <person name="Brown C.T."/>
            <person name="Hug L.A."/>
            <person name="Sharon I."/>
            <person name="Castelle C.J."/>
            <person name="Probst A.J."/>
            <person name="Thomas B.C."/>
            <person name="Singh A."/>
            <person name="Wilkins M.J."/>
            <person name="Karaoz U."/>
            <person name="Brodie E.L."/>
            <person name="Williams K.H."/>
            <person name="Hubbard S.S."/>
            <person name="Banfield J.F."/>
        </authorList>
    </citation>
    <scope>NUCLEOTIDE SEQUENCE [LARGE SCALE GENOMIC DNA]</scope>
</reference>
<keyword evidence="1" id="KW-0436">Ligase</keyword>
<dbReference type="GO" id="GO:0050567">
    <property type="term" value="F:glutaminyl-tRNA synthase (glutamine-hydrolyzing) activity"/>
    <property type="evidence" value="ECO:0007669"/>
    <property type="project" value="UniProtKB-UniRule"/>
</dbReference>
<protein>
    <recommendedName>
        <fullName evidence="1">Aspartyl/glutamyl-tRNA(Asn/Gln) amidotransferase subunit C</fullName>
        <shortName evidence="1">Asp/Glu-ADT subunit C</shortName>
        <ecNumber evidence="1">6.3.5.-</ecNumber>
    </recommendedName>
</protein>
<dbReference type="PANTHER" id="PTHR15004:SF0">
    <property type="entry name" value="GLUTAMYL-TRNA(GLN) AMIDOTRANSFERASE SUBUNIT C, MITOCHONDRIAL"/>
    <property type="match status" value="1"/>
</dbReference>
<dbReference type="PANTHER" id="PTHR15004">
    <property type="entry name" value="GLUTAMYL-TRNA(GLN) AMIDOTRANSFERASE SUBUNIT C, MITOCHONDRIAL"/>
    <property type="match status" value="1"/>
</dbReference>
<organism evidence="2 3">
    <name type="scientific">Candidatus Chisholmbacteria bacterium RIFCSPLOWO2_01_FULL_49_14</name>
    <dbReference type="NCBI Taxonomy" id="1797593"/>
    <lineage>
        <taxon>Bacteria</taxon>
        <taxon>Candidatus Chisholmiibacteriota</taxon>
    </lineage>
</organism>
<comment type="catalytic activity">
    <reaction evidence="1">
        <text>L-aspartyl-tRNA(Asn) + L-glutamine + ATP + H2O = L-asparaginyl-tRNA(Asn) + L-glutamate + ADP + phosphate + 2 H(+)</text>
        <dbReference type="Rhea" id="RHEA:14513"/>
        <dbReference type="Rhea" id="RHEA-COMP:9674"/>
        <dbReference type="Rhea" id="RHEA-COMP:9677"/>
        <dbReference type="ChEBI" id="CHEBI:15377"/>
        <dbReference type="ChEBI" id="CHEBI:15378"/>
        <dbReference type="ChEBI" id="CHEBI:29985"/>
        <dbReference type="ChEBI" id="CHEBI:30616"/>
        <dbReference type="ChEBI" id="CHEBI:43474"/>
        <dbReference type="ChEBI" id="CHEBI:58359"/>
        <dbReference type="ChEBI" id="CHEBI:78515"/>
        <dbReference type="ChEBI" id="CHEBI:78516"/>
        <dbReference type="ChEBI" id="CHEBI:456216"/>
    </reaction>
</comment>
<comment type="similarity">
    <text evidence="1">Belongs to the GatC family.</text>
</comment>
<comment type="catalytic activity">
    <reaction evidence="1">
        <text>L-glutamyl-tRNA(Gln) + L-glutamine + ATP + H2O = L-glutaminyl-tRNA(Gln) + L-glutamate + ADP + phosphate + H(+)</text>
        <dbReference type="Rhea" id="RHEA:17521"/>
        <dbReference type="Rhea" id="RHEA-COMP:9681"/>
        <dbReference type="Rhea" id="RHEA-COMP:9684"/>
        <dbReference type="ChEBI" id="CHEBI:15377"/>
        <dbReference type="ChEBI" id="CHEBI:15378"/>
        <dbReference type="ChEBI" id="CHEBI:29985"/>
        <dbReference type="ChEBI" id="CHEBI:30616"/>
        <dbReference type="ChEBI" id="CHEBI:43474"/>
        <dbReference type="ChEBI" id="CHEBI:58359"/>
        <dbReference type="ChEBI" id="CHEBI:78520"/>
        <dbReference type="ChEBI" id="CHEBI:78521"/>
        <dbReference type="ChEBI" id="CHEBI:456216"/>
    </reaction>
</comment>
<dbReference type="GO" id="GO:0006450">
    <property type="term" value="P:regulation of translational fidelity"/>
    <property type="evidence" value="ECO:0007669"/>
    <property type="project" value="InterPro"/>
</dbReference>
<dbReference type="InterPro" id="IPR003837">
    <property type="entry name" value="GatC"/>
</dbReference>
<evidence type="ECO:0000256" key="1">
    <source>
        <dbReference type="HAMAP-Rule" id="MF_00122"/>
    </source>
</evidence>
<dbReference type="STRING" id="1797593.A3A65_02690"/>
<dbReference type="SUPFAM" id="SSF141000">
    <property type="entry name" value="Glu-tRNAGln amidotransferase C subunit"/>
    <property type="match status" value="1"/>
</dbReference>
<dbReference type="InterPro" id="IPR036113">
    <property type="entry name" value="Asp/Glu-ADT_sf_sub_c"/>
</dbReference>